<sequence>MEPGRTAYEARFAGEKQGPRGTVDEWEMLCPSAKAIWQRMEDEVAKMIFAEIQRFYDAEIGMLMHQAEFWHENGAPAAVHHRVMNADSYFQIVSLMHDLAEAKEPLKLLSRRITTIPAGTYPPLAHIHAYRDVTFAAKELAAANARKRGQGNA</sequence>
<accession>A0A512JIU5</accession>
<name>A0A512JIU5_9HYPH</name>
<dbReference type="Proteomes" id="UP000321750">
    <property type="component" value="Unassembled WGS sequence"/>
</dbReference>
<organism evidence="1 2">
    <name type="scientific">Methylobacterium gnaphalii</name>
    <dbReference type="NCBI Taxonomy" id="1010610"/>
    <lineage>
        <taxon>Bacteria</taxon>
        <taxon>Pseudomonadati</taxon>
        <taxon>Pseudomonadota</taxon>
        <taxon>Alphaproteobacteria</taxon>
        <taxon>Hyphomicrobiales</taxon>
        <taxon>Methylobacteriaceae</taxon>
        <taxon>Methylobacterium</taxon>
    </lineage>
</organism>
<evidence type="ECO:0000313" key="1">
    <source>
        <dbReference type="EMBL" id="GEP09885.1"/>
    </source>
</evidence>
<evidence type="ECO:0000313" key="2">
    <source>
        <dbReference type="Proteomes" id="UP000321750"/>
    </source>
</evidence>
<dbReference type="AlphaFoldDB" id="A0A512JIU5"/>
<reference evidence="1 2" key="1">
    <citation type="submission" date="2019-07" db="EMBL/GenBank/DDBJ databases">
        <title>Whole genome shotgun sequence of Methylobacterium gnaphalii NBRC 107716.</title>
        <authorList>
            <person name="Hosoyama A."/>
            <person name="Uohara A."/>
            <person name="Ohji S."/>
            <person name="Ichikawa N."/>
        </authorList>
    </citation>
    <scope>NUCLEOTIDE SEQUENCE [LARGE SCALE GENOMIC DNA]</scope>
    <source>
        <strain evidence="1 2">NBRC 107716</strain>
    </source>
</reference>
<gene>
    <name evidence="1" type="ORF">MGN01_17300</name>
</gene>
<dbReference type="EMBL" id="BJZV01000007">
    <property type="protein sequence ID" value="GEP09885.1"/>
    <property type="molecule type" value="Genomic_DNA"/>
</dbReference>
<keyword evidence="2" id="KW-1185">Reference proteome</keyword>
<proteinExistence type="predicted"/>
<comment type="caution">
    <text evidence="1">The sequence shown here is derived from an EMBL/GenBank/DDBJ whole genome shotgun (WGS) entry which is preliminary data.</text>
</comment>
<protein>
    <submittedName>
        <fullName evidence="1">Uncharacterized protein</fullName>
    </submittedName>
</protein>